<feature type="domain" description="Polymerase nucleotidyl transferase" evidence="1">
    <location>
        <begin position="17"/>
        <end position="60"/>
    </location>
</feature>
<dbReference type="Proteomes" id="UP000753802">
    <property type="component" value="Unassembled WGS sequence"/>
</dbReference>
<accession>A0ABW9ZZB2</accession>
<dbReference type="InterPro" id="IPR002934">
    <property type="entry name" value="Polymerase_NTP_transf_dom"/>
</dbReference>
<reference evidence="2 3" key="1">
    <citation type="submission" date="2020-01" db="EMBL/GenBank/DDBJ databases">
        <title>Genome analysis.</title>
        <authorList>
            <person name="Wu S."/>
            <person name="Wang G."/>
        </authorList>
    </citation>
    <scope>NUCLEOTIDE SEQUENCE [LARGE SCALE GENOMIC DNA]</scope>
    <source>
        <strain evidence="2 3">SYL130</strain>
    </source>
</reference>
<dbReference type="Pfam" id="PF01909">
    <property type="entry name" value="NTP_transf_2"/>
    <property type="match status" value="1"/>
</dbReference>
<organism evidence="2 3">
    <name type="scientific">Sediminibacterium roseum</name>
    <dbReference type="NCBI Taxonomy" id="1978412"/>
    <lineage>
        <taxon>Bacteria</taxon>
        <taxon>Pseudomonadati</taxon>
        <taxon>Bacteroidota</taxon>
        <taxon>Chitinophagia</taxon>
        <taxon>Chitinophagales</taxon>
        <taxon>Chitinophagaceae</taxon>
        <taxon>Sediminibacterium</taxon>
    </lineage>
</organism>
<dbReference type="SUPFAM" id="SSF81301">
    <property type="entry name" value="Nucleotidyltransferase"/>
    <property type="match status" value="1"/>
</dbReference>
<dbReference type="CDD" id="cd05403">
    <property type="entry name" value="NT_KNTase_like"/>
    <property type="match status" value="1"/>
</dbReference>
<comment type="caution">
    <text evidence="2">The sequence shown here is derived from an EMBL/GenBank/DDBJ whole genome shotgun (WGS) entry which is preliminary data.</text>
</comment>
<evidence type="ECO:0000259" key="1">
    <source>
        <dbReference type="Pfam" id="PF01909"/>
    </source>
</evidence>
<dbReference type="Gene3D" id="3.30.460.10">
    <property type="entry name" value="Beta Polymerase, domain 2"/>
    <property type="match status" value="1"/>
</dbReference>
<protein>
    <submittedName>
        <fullName evidence="2">Nucleotidyltransferase domain-containing protein</fullName>
    </submittedName>
</protein>
<keyword evidence="3" id="KW-1185">Reference proteome</keyword>
<dbReference type="EMBL" id="JAACJS010000015">
    <property type="protein sequence ID" value="NCI51373.1"/>
    <property type="molecule type" value="Genomic_DNA"/>
</dbReference>
<gene>
    <name evidence="2" type="ORF">GWC95_15700</name>
</gene>
<name>A0ABW9ZZB2_9BACT</name>
<dbReference type="InterPro" id="IPR043519">
    <property type="entry name" value="NT_sf"/>
</dbReference>
<evidence type="ECO:0000313" key="2">
    <source>
        <dbReference type="EMBL" id="NCI51373.1"/>
    </source>
</evidence>
<proteinExistence type="predicted"/>
<evidence type="ECO:0000313" key="3">
    <source>
        <dbReference type="Proteomes" id="UP000753802"/>
    </source>
</evidence>
<sequence length="242" mass="27907">MEKEFIDRIIQGAKHTNRALILYGSYSRGDFDQSSDIDVLEITERPQTPYSISNINYSPYSSQQLQKMADEGNLFVLHIIKEGQVISGDENILNEINKKFVYPDNYDFLRAQIIETAGLLDIGESGFSMNSRGYYGLLCYLLRSYIYSLAIDQRDISFSVKYLSKKFDNDDVATLFALKKSKRISFSEYQWCKSVFENFTEEKFENNLVDSVELLKSLQNSSPFGFKVAMHFLHNLASEVYV</sequence>